<dbReference type="Gene3D" id="1.10.10.60">
    <property type="entry name" value="Homeodomain-like"/>
    <property type="match status" value="1"/>
</dbReference>
<dbReference type="Gene3D" id="3.40.50.300">
    <property type="entry name" value="P-loop containing nucleotide triphosphate hydrolases"/>
    <property type="match status" value="1"/>
</dbReference>
<dbReference type="SMART" id="SM00448">
    <property type="entry name" value="REC"/>
    <property type="match status" value="1"/>
</dbReference>
<dbReference type="CDD" id="cd00009">
    <property type="entry name" value="AAA"/>
    <property type="match status" value="1"/>
</dbReference>
<evidence type="ECO:0000256" key="9">
    <source>
        <dbReference type="ARBA" id="ARBA00023159"/>
    </source>
</evidence>
<dbReference type="InterPro" id="IPR003593">
    <property type="entry name" value="AAA+_ATPase"/>
</dbReference>
<dbReference type="RefSeq" id="WP_125971541.1">
    <property type="nucleotide sequence ID" value="NZ_CP034433.1"/>
</dbReference>
<proteinExistence type="predicted"/>
<dbReference type="GO" id="GO:0006355">
    <property type="term" value="P:regulation of DNA-templated transcription"/>
    <property type="evidence" value="ECO:0007669"/>
    <property type="project" value="InterPro"/>
</dbReference>
<dbReference type="PROSITE" id="PS50110">
    <property type="entry name" value="RESPONSE_REGULATORY"/>
    <property type="match status" value="1"/>
</dbReference>
<dbReference type="SUPFAM" id="SSF46689">
    <property type="entry name" value="Homeodomain-like"/>
    <property type="match status" value="1"/>
</dbReference>
<evidence type="ECO:0000259" key="13">
    <source>
        <dbReference type="PROSITE" id="PS50110"/>
    </source>
</evidence>
<dbReference type="PROSITE" id="PS00688">
    <property type="entry name" value="SIGMA54_INTERACT_3"/>
    <property type="match status" value="1"/>
</dbReference>
<dbReference type="Gene3D" id="3.40.50.2300">
    <property type="match status" value="1"/>
</dbReference>
<dbReference type="InterPro" id="IPR027417">
    <property type="entry name" value="P-loop_NTPase"/>
</dbReference>
<dbReference type="InterPro" id="IPR011006">
    <property type="entry name" value="CheY-like_superfamily"/>
</dbReference>
<dbReference type="Gene3D" id="1.10.8.60">
    <property type="match status" value="1"/>
</dbReference>
<evidence type="ECO:0000256" key="3">
    <source>
        <dbReference type="ARBA" id="ARBA00022553"/>
    </source>
</evidence>
<feature type="domain" description="Sigma-54 factor interaction" evidence="12">
    <location>
        <begin position="145"/>
        <end position="374"/>
    </location>
</feature>
<organism evidence="14 15">
    <name type="scientific">Iodobacter ciconiae</name>
    <dbReference type="NCBI Taxonomy" id="2496266"/>
    <lineage>
        <taxon>Bacteria</taxon>
        <taxon>Pseudomonadati</taxon>
        <taxon>Pseudomonadota</taxon>
        <taxon>Betaproteobacteria</taxon>
        <taxon>Neisseriales</taxon>
        <taxon>Chitinibacteraceae</taxon>
        <taxon>Iodobacter</taxon>
    </lineage>
</organism>
<dbReference type="PANTHER" id="PTHR32071">
    <property type="entry name" value="TRANSCRIPTIONAL REGULATORY PROTEIN"/>
    <property type="match status" value="1"/>
</dbReference>
<dbReference type="GO" id="GO:0005737">
    <property type="term" value="C:cytoplasm"/>
    <property type="evidence" value="ECO:0007669"/>
    <property type="project" value="UniProtKB-SubCell"/>
</dbReference>
<dbReference type="PROSITE" id="PS00675">
    <property type="entry name" value="SIGMA54_INTERACT_1"/>
    <property type="match status" value="1"/>
</dbReference>
<keyword evidence="9" id="KW-0010">Activator</keyword>
<keyword evidence="7" id="KW-0805">Transcription regulation</keyword>
<evidence type="ECO:0000313" key="15">
    <source>
        <dbReference type="Proteomes" id="UP000282438"/>
    </source>
</evidence>
<dbReference type="AlphaFoldDB" id="A0A3S8ZQ34"/>
<reference evidence="14 15" key="1">
    <citation type="submission" date="2018-12" db="EMBL/GenBank/DDBJ databases">
        <title>Complete genome sequence of Iodobacter sp. H11R3.</title>
        <authorList>
            <person name="Bae J.-W."/>
        </authorList>
    </citation>
    <scope>NUCLEOTIDE SEQUENCE [LARGE SCALE GENOMIC DNA]</scope>
    <source>
        <strain evidence="14 15">H11R3</strain>
    </source>
</reference>
<keyword evidence="5" id="KW-0067">ATP-binding</keyword>
<dbReference type="Pfam" id="PF00072">
    <property type="entry name" value="Response_reg"/>
    <property type="match status" value="1"/>
</dbReference>
<dbReference type="PRINTS" id="PR01590">
    <property type="entry name" value="HTHFIS"/>
</dbReference>
<dbReference type="InterPro" id="IPR009057">
    <property type="entry name" value="Homeodomain-like_sf"/>
</dbReference>
<keyword evidence="2" id="KW-0963">Cytoplasm</keyword>
<dbReference type="GO" id="GO:0000160">
    <property type="term" value="P:phosphorelay signal transduction system"/>
    <property type="evidence" value="ECO:0007669"/>
    <property type="project" value="UniProtKB-KW"/>
</dbReference>
<keyword evidence="6" id="KW-0902">Two-component regulatory system</keyword>
<keyword evidence="10" id="KW-0804">Transcription</keyword>
<evidence type="ECO:0000313" key="14">
    <source>
        <dbReference type="EMBL" id="AZN35577.1"/>
    </source>
</evidence>
<dbReference type="InterPro" id="IPR025662">
    <property type="entry name" value="Sigma_54_int_dom_ATP-bd_1"/>
</dbReference>
<dbReference type="Pfam" id="PF25601">
    <property type="entry name" value="AAA_lid_14"/>
    <property type="match status" value="1"/>
</dbReference>
<evidence type="ECO:0000256" key="6">
    <source>
        <dbReference type="ARBA" id="ARBA00023012"/>
    </source>
</evidence>
<protein>
    <submittedName>
        <fullName evidence="14">Response regulator</fullName>
    </submittedName>
</protein>
<dbReference type="Pfam" id="PF02954">
    <property type="entry name" value="HTH_8"/>
    <property type="match status" value="1"/>
</dbReference>
<dbReference type="GO" id="GO:0043565">
    <property type="term" value="F:sequence-specific DNA binding"/>
    <property type="evidence" value="ECO:0007669"/>
    <property type="project" value="InterPro"/>
</dbReference>
<dbReference type="FunFam" id="3.40.50.2300:FF:000018">
    <property type="entry name" value="DNA-binding transcriptional regulator NtrC"/>
    <property type="match status" value="1"/>
</dbReference>
<dbReference type="FunFam" id="3.40.50.300:FF:000006">
    <property type="entry name" value="DNA-binding transcriptional regulator NtrC"/>
    <property type="match status" value="1"/>
</dbReference>
<dbReference type="FunFam" id="1.10.8.60:FF:000014">
    <property type="entry name" value="DNA-binding transcriptional regulator NtrC"/>
    <property type="match status" value="1"/>
</dbReference>
<feature type="modified residue" description="4-aspartylphosphate" evidence="11">
    <location>
        <position position="54"/>
    </location>
</feature>
<dbReference type="InterPro" id="IPR002078">
    <property type="entry name" value="Sigma_54_int"/>
</dbReference>
<dbReference type="SUPFAM" id="SSF52172">
    <property type="entry name" value="CheY-like"/>
    <property type="match status" value="1"/>
</dbReference>
<dbReference type="PROSITE" id="PS50045">
    <property type="entry name" value="SIGMA54_INTERACT_4"/>
    <property type="match status" value="1"/>
</dbReference>
<name>A0A3S8ZQ34_9NEIS</name>
<sequence length="463" mass="52212">MSSHKVLIVDDEINLRKLLSVVFTEEGYEVICAADGEEAINLFGKEAFDLVLMDIRMPKMDGLTTLKILKEANSEVPIILMTAYGGVDTAVEALKLGAFDYTVKPFDLDDLKLLVKKAFIKQQKRENIPLTEVELPNGYDKHEKMLTNSTNMMELFRNIARVSQTNSSVLVMGESGTGKELVAKAIHYHSKRESGPFIKVNCGALTESLLESTLFGHAKGAFTGAQSNQVGLFERANHGTLLLDEVGEMSPGLQVKLLRVLQEREFEPIGSSKTIKTDFRLIAATNRNMQEMMDQGLFRQDLFYRLNVMSLFLPSLRERPDDIMLLAHHFVQRFCAENGKDVLDFFIDTIEVLNNYSWPGNIRELSNAMERAVIMAAGALIYPEDLPEQIAQSKKQDSQVASVFANRKLANKNLKDSMKNFERELIENTLRENHGHREMTAKALGVCKRTLMYKLQEYGIDSD</sequence>
<evidence type="ECO:0000256" key="2">
    <source>
        <dbReference type="ARBA" id="ARBA00022490"/>
    </source>
</evidence>
<feature type="domain" description="Response regulatory" evidence="13">
    <location>
        <begin position="5"/>
        <end position="119"/>
    </location>
</feature>
<dbReference type="InterPro" id="IPR002197">
    <property type="entry name" value="HTH_Fis"/>
</dbReference>
<dbReference type="GO" id="GO:0005524">
    <property type="term" value="F:ATP binding"/>
    <property type="evidence" value="ECO:0007669"/>
    <property type="project" value="UniProtKB-KW"/>
</dbReference>
<evidence type="ECO:0000256" key="5">
    <source>
        <dbReference type="ARBA" id="ARBA00022840"/>
    </source>
</evidence>
<dbReference type="InterPro" id="IPR058031">
    <property type="entry name" value="AAA_lid_NorR"/>
</dbReference>
<evidence type="ECO:0000256" key="1">
    <source>
        <dbReference type="ARBA" id="ARBA00004496"/>
    </source>
</evidence>
<keyword evidence="15" id="KW-1185">Reference proteome</keyword>
<dbReference type="KEGG" id="iod:EJO50_03195"/>
<dbReference type="SUPFAM" id="SSF52540">
    <property type="entry name" value="P-loop containing nucleoside triphosphate hydrolases"/>
    <property type="match status" value="1"/>
</dbReference>
<keyword evidence="4" id="KW-0547">Nucleotide-binding</keyword>
<dbReference type="OrthoDB" id="3516932at2"/>
<dbReference type="InterPro" id="IPR001789">
    <property type="entry name" value="Sig_transdc_resp-reg_receiver"/>
</dbReference>
<gene>
    <name evidence="14" type="ORF">EJO50_03195</name>
</gene>
<evidence type="ECO:0000256" key="4">
    <source>
        <dbReference type="ARBA" id="ARBA00022741"/>
    </source>
</evidence>
<evidence type="ECO:0000256" key="11">
    <source>
        <dbReference type="PROSITE-ProRule" id="PRU00169"/>
    </source>
</evidence>
<dbReference type="SMART" id="SM00382">
    <property type="entry name" value="AAA"/>
    <property type="match status" value="1"/>
</dbReference>
<evidence type="ECO:0000259" key="12">
    <source>
        <dbReference type="PROSITE" id="PS50045"/>
    </source>
</evidence>
<dbReference type="PANTHER" id="PTHR32071:SF117">
    <property type="entry name" value="PTS-DEPENDENT DIHYDROXYACETONE KINASE OPERON REGULATORY PROTEIN-RELATED"/>
    <property type="match status" value="1"/>
</dbReference>
<evidence type="ECO:0000256" key="10">
    <source>
        <dbReference type="ARBA" id="ARBA00023163"/>
    </source>
</evidence>
<dbReference type="Pfam" id="PF00158">
    <property type="entry name" value="Sigma54_activat"/>
    <property type="match status" value="1"/>
</dbReference>
<evidence type="ECO:0000256" key="8">
    <source>
        <dbReference type="ARBA" id="ARBA00023125"/>
    </source>
</evidence>
<dbReference type="Proteomes" id="UP000282438">
    <property type="component" value="Chromosome"/>
</dbReference>
<dbReference type="InterPro" id="IPR025944">
    <property type="entry name" value="Sigma_54_int_dom_CS"/>
</dbReference>
<evidence type="ECO:0000256" key="7">
    <source>
        <dbReference type="ARBA" id="ARBA00023015"/>
    </source>
</evidence>
<accession>A0A3S8ZQ34</accession>
<comment type="subcellular location">
    <subcellularLocation>
        <location evidence="1">Cytoplasm</location>
    </subcellularLocation>
</comment>
<dbReference type="EMBL" id="CP034433">
    <property type="protein sequence ID" value="AZN35577.1"/>
    <property type="molecule type" value="Genomic_DNA"/>
</dbReference>
<keyword evidence="8" id="KW-0238">DNA-binding</keyword>
<keyword evidence="3 11" id="KW-0597">Phosphoprotein</keyword>